<dbReference type="FunCoup" id="A0A066VK57">
    <property type="interactions" value="342"/>
</dbReference>
<feature type="domain" description="Protein kinase" evidence="12">
    <location>
        <begin position="50"/>
        <end position="443"/>
    </location>
</feature>
<dbReference type="InParanoid" id="A0A066VK57"/>
<dbReference type="GO" id="GO:0005794">
    <property type="term" value="C:Golgi apparatus"/>
    <property type="evidence" value="ECO:0007669"/>
    <property type="project" value="TreeGrafter"/>
</dbReference>
<evidence type="ECO:0000259" key="12">
    <source>
        <dbReference type="PROSITE" id="PS50011"/>
    </source>
</evidence>
<dbReference type="Gene3D" id="1.10.510.10">
    <property type="entry name" value="Transferase(Phosphotransferase) domain 1"/>
    <property type="match status" value="2"/>
</dbReference>
<evidence type="ECO:0000256" key="2">
    <source>
        <dbReference type="ARBA" id="ARBA00022527"/>
    </source>
</evidence>
<proteinExistence type="inferred from homology"/>
<feature type="compositionally biased region" description="Basic and acidic residues" evidence="11">
    <location>
        <begin position="222"/>
        <end position="241"/>
    </location>
</feature>
<evidence type="ECO:0000256" key="1">
    <source>
        <dbReference type="ARBA" id="ARBA00012513"/>
    </source>
</evidence>
<dbReference type="HOGENOM" id="CLU_000288_109_1_1"/>
<accession>A0A066VK57</accession>
<dbReference type="PANTHER" id="PTHR45998">
    <property type="entry name" value="SERINE/THREONINE-PROTEIN KINASE 16"/>
    <property type="match status" value="1"/>
</dbReference>
<dbReference type="GO" id="GO:0005524">
    <property type="term" value="F:ATP binding"/>
    <property type="evidence" value="ECO:0007669"/>
    <property type="project" value="UniProtKB-UniRule"/>
</dbReference>
<evidence type="ECO:0000256" key="4">
    <source>
        <dbReference type="ARBA" id="ARBA00022741"/>
    </source>
</evidence>
<reference evidence="13 14" key="1">
    <citation type="submission" date="2014-05" db="EMBL/GenBank/DDBJ databases">
        <title>Draft genome sequence of a rare smut relative, Tilletiaria anomala UBC 951.</title>
        <authorList>
            <consortium name="DOE Joint Genome Institute"/>
            <person name="Toome M."/>
            <person name="Kuo A."/>
            <person name="Henrissat B."/>
            <person name="Lipzen A."/>
            <person name="Tritt A."/>
            <person name="Yoshinaga Y."/>
            <person name="Zane M."/>
            <person name="Barry K."/>
            <person name="Grigoriev I.V."/>
            <person name="Spatafora J.W."/>
            <person name="Aimea M.C."/>
        </authorList>
    </citation>
    <scope>NUCLEOTIDE SEQUENCE [LARGE SCALE GENOMIC DNA]</scope>
    <source>
        <strain evidence="13 14">UBC 951</strain>
    </source>
</reference>
<dbReference type="GO" id="GO:0032889">
    <property type="term" value="P:regulation of vacuole fusion, non-autophagic"/>
    <property type="evidence" value="ECO:0007669"/>
    <property type="project" value="TreeGrafter"/>
</dbReference>
<evidence type="ECO:0000313" key="13">
    <source>
        <dbReference type="EMBL" id="KDN40698.1"/>
    </source>
</evidence>
<dbReference type="Pfam" id="PF00069">
    <property type="entry name" value="Pkinase"/>
    <property type="match status" value="2"/>
</dbReference>
<keyword evidence="4 9" id="KW-0547">Nucleotide-binding</keyword>
<evidence type="ECO:0000256" key="10">
    <source>
        <dbReference type="RuleBase" id="RU000304"/>
    </source>
</evidence>
<feature type="compositionally biased region" description="Low complexity" evidence="11">
    <location>
        <begin position="208"/>
        <end position="221"/>
    </location>
</feature>
<dbReference type="SMART" id="SM00220">
    <property type="entry name" value="S_TKc"/>
    <property type="match status" value="1"/>
</dbReference>
<evidence type="ECO:0000256" key="5">
    <source>
        <dbReference type="ARBA" id="ARBA00022777"/>
    </source>
</evidence>
<evidence type="ECO:0000313" key="14">
    <source>
        <dbReference type="Proteomes" id="UP000027361"/>
    </source>
</evidence>
<dbReference type="PROSITE" id="PS00107">
    <property type="entry name" value="PROTEIN_KINASE_ATP"/>
    <property type="match status" value="1"/>
</dbReference>
<name>A0A066VK57_TILAU</name>
<dbReference type="GO" id="GO:0005773">
    <property type="term" value="C:vacuole"/>
    <property type="evidence" value="ECO:0007669"/>
    <property type="project" value="GOC"/>
</dbReference>
<evidence type="ECO:0000256" key="11">
    <source>
        <dbReference type="SAM" id="MobiDB-lite"/>
    </source>
</evidence>
<keyword evidence="14" id="KW-1185">Reference proteome</keyword>
<evidence type="ECO:0000256" key="6">
    <source>
        <dbReference type="ARBA" id="ARBA00022840"/>
    </source>
</evidence>
<dbReference type="GO" id="GO:0006624">
    <property type="term" value="P:vacuolar protein processing"/>
    <property type="evidence" value="ECO:0007669"/>
    <property type="project" value="TreeGrafter"/>
</dbReference>
<gene>
    <name evidence="13" type="ORF">K437DRAFT_258565</name>
</gene>
<comment type="similarity">
    <text evidence="10">Belongs to the protein kinase superfamily.</text>
</comment>
<dbReference type="OMA" id="AMHQYKV"/>
<dbReference type="InterPro" id="IPR000719">
    <property type="entry name" value="Prot_kinase_dom"/>
</dbReference>
<dbReference type="OrthoDB" id="248923at2759"/>
<dbReference type="RefSeq" id="XP_013241475.1">
    <property type="nucleotide sequence ID" value="XM_013386021.1"/>
</dbReference>
<dbReference type="PROSITE" id="PS50011">
    <property type="entry name" value="PROTEIN_KINASE_DOM"/>
    <property type="match status" value="1"/>
</dbReference>
<dbReference type="InterPro" id="IPR011009">
    <property type="entry name" value="Kinase-like_dom_sf"/>
</dbReference>
<dbReference type="PROSITE" id="PS00108">
    <property type="entry name" value="PROTEIN_KINASE_ST"/>
    <property type="match status" value="1"/>
</dbReference>
<dbReference type="FunFam" id="1.10.510.10:FF:000550">
    <property type="entry name" value="Serine/threonine kinase 16"/>
    <property type="match status" value="1"/>
</dbReference>
<organism evidence="13 14">
    <name type="scientific">Tilletiaria anomala (strain ATCC 24038 / CBS 436.72 / UBC 951)</name>
    <dbReference type="NCBI Taxonomy" id="1037660"/>
    <lineage>
        <taxon>Eukaryota</taxon>
        <taxon>Fungi</taxon>
        <taxon>Dikarya</taxon>
        <taxon>Basidiomycota</taxon>
        <taxon>Ustilaginomycotina</taxon>
        <taxon>Exobasidiomycetes</taxon>
        <taxon>Georgefischeriales</taxon>
        <taxon>Tilletiariaceae</taxon>
        <taxon>Tilletiaria</taxon>
    </lineage>
</organism>
<dbReference type="EC" id="2.7.11.1" evidence="1"/>
<dbReference type="AlphaFoldDB" id="A0A066VK57"/>
<comment type="caution">
    <text evidence="13">The sequence shown here is derived from an EMBL/GenBank/DDBJ whole genome shotgun (WGS) entry which is preliminary data.</text>
</comment>
<dbReference type="InterPro" id="IPR008271">
    <property type="entry name" value="Ser/Thr_kinase_AS"/>
</dbReference>
<dbReference type="SUPFAM" id="SSF56112">
    <property type="entry name" value="Protein kinase-like (PK-like)"/>
    <property type="match status" value="1"/>
</dbReference>
<sequence length="447" mass="48294">MSGYGSVPGGGDSSLLHSIFDRAQDAIFALSSCLPCGPSSSSLKLNGRSFEIVKLLGEGGFSFVYLARDAQSGREFALKKIRCAYGSDSFREALKEVDATKRFRSPNIIRIFDSAVVQEGDGKIIYIFLPYYSKGNVQDAINAHVVRGSRFGEREMLQLFLGACKAVKCLHQYRLPNVSAQRSAPSMSMDGPPGASSSTATLKATLRSGNSSNDASDSASLSRKETREDGDNVPLIDREGGEGDEAAAYPPRPSAADSDITRDSNETVRRVALGGEGSEEGKAGELMPYAHRDIKPGNIMIADDGQTPLLYDFGSTIKARRMIKTRREAIAEQDLAAEQSSMPYRAPELFDVKTGTEITEAVDIWALGCTLFAMAYHHSPFETPQTLEQGGSLALAVLNGKYKFPDGDQYSEATRQIVRSCLATDPKARPTIDGLIDLTEKALRGVS</sequence>
<evidence type="ECO:0000256" key="3">
    <source>
        <dbReference type="ARBA" id="ARBA00022679"/>
    </source>
</evidence>
<keyword evidence="5 13" id="KW-0418">Kinase</keyword>
<dbReference type="STRING" id="1037660.A0A066VK57"/>
<dbReference type="GO" id="GO:0004674">
    <property type="term" value="F:protein serine/threonine kinase activity"/>
    <property type="evidence" value="ECO:0007669"/>
    <property type="project" value="UniProtKB-KW"/>
</dbReference>
<feature type="region of interest" description="Disordered" evidence="11">
    <location>
        <begin position="180"/>
        <end position="265"/>
    </location>
</feature>
<dbReference type="PANTHER" id="PTHR45998:SF2">
    <property type="entry name" value="SERINE_THREONINE-PROTEIN KINASE 16"/>
    <property type="match status" value="1"/>
</dbReference>
<evidence type="ECO:0000256" key="8">
    <source>
        <dbReference type="ARBA" id="ARBA00048679"/>
    </source>
</evidence>
<dbReference type="EMBL" id="JMSN01000088">
    <property type="protein sequence ID" value="KDN40698.1"/>
    <property type="molecule type" value="Genomic_DNA"/>
</dbReference>
<dbReference type="Proteomes" id="UP000027361">
    <property type="component" value="Unassembled WGS sequence"/>
</dbReference>
<keyword evidence="3" id="KW-0808">Transferase</keyword>
<evidence type="ECO:0000256" key="9">
    <source>
        <dbReference type="PROSITE-ProRule" id="PRU10141"/>
    </source>
</evidence>
<keyword evidence="6 9" id="KW-0067">ATP-binding</keyword>
<comment type="catalytic activity">
    <reaction evidence="8">
        <text>L-seryl-[protein] + ATP = O-phospho-L-seryl-[protein] + ADP + H(+)</text>
        <dbReference type="Rhea" id="RHEA:17989"/>
        <dbReference type="Rhea" id="RHEA-COMP:9863"/>
        <dbReference type="Rhea" id="RHEA-COMP:11604"/>
        <dbReference type="ChEBI" id="CHEBI:15378"/>
        <dbReference type="ChEBI" id="CHEBI:29999"/>
        <dbReference type="ChEBI" id="CHEBI:30616"/>
        <dbReference type="ChEBI" id="CHEBI:83421"/>
        <dbReference type="ChEBI" id="CHEBI:456216"/>
        <dbReference type="EC" id="2.7.11.1"/>
    </reaction>
</comment>
<dbReference type="InterPro" id="IPR052239">
    <property type="entry name" value="Ser/Thr-specific_kinases"/>
</dbReference>
<feature type="binding site" evidence="9">
    <location>
        <position position="79"/>
    </location>
    <ligand>
        <name>ATP</name>
        <dbReference type="ChEBI" id="CHEBI:30616"/>
    </ligand>
</feature>
<evidence type="ECO:0000256" key="7">
    <source>
        <dbReference type="ARBA" id="ARBA00047899"/>
    </source>
</evidence>
<protein>
    <recommendedName>
        <fullName evidence="1">non-specific serine/threonine protein kinase</fullName>
        <ecNumber evidence="1">2.7.11.1</ecNumber>
    </recommendedName>
</protein>
<dbReference type="GeneID" id="25265015"/>
<comment type="catalytic activity">
    <reaction evidence="7">
        <text>L-threonyl-[protein] + ATP = O-phospho-L-threonyl-[protein] + ADP + H(+)</text>
        <dbReference type="Rhea" id="RHEA:46608"/>
        <dbReference type="Rhea" id="RHEA-COMP:11060"/>
        <dbReference type="Rhea" id="RHEA-COMP:11605"/>
        <dbReference type="ChEBI" id="CHEBI:15378"/>
        <dbReference type="ChEBI" id="CHEBI:30013"/>
        <dbReference type="ChEBI" id="CHEBI:30616"/>
        <dbReference type="ChEBI" id="CHEBI:61977"/>
        <dbReference type="ChEBI" id="CHEBI:456216"/>
        <dbReference type="EC" id="2.7.11.1"/>
    </reaction>
</comment>
<keyword evidence="2 10" id="KW-0723">Serine/threonine-protein kinase</keyword>
<dbReference type="InterPro" id="IPR017441">
    <property type="entry name" value="Protein_kinase_ATP_BS"/>
</dbReference>